<protein>
    <submittedName>
        <fullName evidence="1">Uncharacterized protein</fullName>
    </submittedName>
</protein>
<dbReference type="Proteomes" id="UP000091979">
    <property type="component" value="Unassembled WGS sequence"/>
</dbReference>
<reference evidence="1 2" key="1">
    <citation type="submission" date="2015-01" db="EMBL/GenBank/DDBJ databases">
        <title>Desulfovibrio sp. JC271 draft genome sequence.</title>
        <authorList>
            <person name="Shivani Y."/>
            <person name="Subhash Y."/>
            <person name="Sasikala C."/>
            <person name="Ramana C.V."/>
        </authorList>
    </citation>
    <scope>NUCLEOTIDE SEQUENCE [LARGE SCALE GENOMIC DNA]</scope>
    <source>
        <strain evidence="1 2">JC271</strain>
    </source>
</reference>
<evidence type="ECO:0000313" key="1">
    <source>
        <dbReference type="EMBL" id="OBQ45950.1"/>
    </source>
</evidence>
<dbReference type="RefSeq" id="WP_066858212.1">
    <property type="nucleotide sequence ID" value="NZ_JXMS01000034.1"/>
</dbReference>
<dbReference type="Pfam" id="PF06578">
    <property type="entry name" value="YscK"/>
    <property type="match status" value="1"/>
</dbReference>
<dbReference type="AlphaFoldDB" id="A0A1B7X9H8"/>
<dbReference type="EMBL" id="JXMS01000034">
    <property type="protein sequence ID" value="OBQ45950.1"/>
    <property type="molecule type" value="Genomic_DNA"/>
</dbReference>
<dbReference type="InterPro" id="IPR009510">
    <property type="entry name" value="T3SS_K"/>
</dbReference>
<gene>
    <name evidence="1" type="ORF">SP90_15140</name>
</gene>
<organism evidence="1 2">
    <name type="scientific">Halodesulfovibrio spirochaetisodalis</name>
    <dbReference type="NCBI Taxonomy" id="1560234"/>
    <lineage>
        <taxon>Bacteria</taxon>
        <taxon>Pseudomonadati</taxon>
        <taxon>Thermodesulfobacteriota</taxon>
        <taxon>Desulfovibrionia</taxon>
        <taxon>Desulfovibrionales</taxon>
        <taxon>Desulfovibrionaceae</taxon>
        <taxon>Halodesulfovibrio</taxon>
    </lineage>
</organism>
<evidence type="ECO:0000313" key="2">
    <source>
        <dbReference type="Proteomes" id="UP000091979"/>
    </source>
</evidence>
<dbReference type="OrthoDB" id="9826468at2"/>
<dbReference type="PATRIC" id="fig|1560234.3.peg.2311"/>
<accession>A0A1B7X9H8</accession>
<keyword evidence="2" id="KW-1185">Reference proteome</keyword>
<sequence>MTGGGSLSGESFTRIVRFNRPAIEDIHTDHILDVSLDGWGEATSPYVQSEMAKYLLAVTDDPAPEVFHNSFVTAQQRLALLEGDELVRLALLTGLTLYAGRVCKVVQQQQVIELIETFGRDALVCTHRKLRFLSGKSAELMTSEPAFQRLTAMLPAPDDEQYAATLCNAVNAAGIGIITVFLRMHPEDVYHRIAIRLPQLWKEAVSGDADESSDLYVQMVRQAGALELSEQQVRRCWGMLIRIMKQEMSHVWQNLFV</sequence>
<name>A0A1B7X9H8_9BACT</name>
<proteinExistence type="predicted"/>
<dbReference type="STRING" id="1560234.SP90_15140"/>
<comment type="caution">
    <text evidence="1">The sequence shown here is derived from an EMBL/GenBank/DDBJ whole genome shotgun (WGS) entry which is preliminary data.</text>
</comment>